<gene>
    <name evidence="2" type="ORF">DI555_01220</name>
</gene>
<reference evidence="2 3" key="1">
    <citation type="submission" date="2017-08" db="EMBL/GenBank/DDBJ databases">
        <title>Infants hospitalized years apart are colonized by the same room-sourced microbial strains.</title>
        <authorList>
            <person name="Brooks B."/>
            <person name="Olm M.R."/>
            <person name="Firek B.A."/>
            <person name="Baker R."/>
            <person name="Thomas B.C."/>
            <person name="Morowitz M.J."/>
            <person name="Banfield J.F."/>
        </authorList>
    </citation>
    <scope>NUCLEOTIDE SEQUENCE [LARGE SCALE GENOMIC DNA]</scope>
    <source>
        <strain evidence="2">S2_005_002_R2_33</strain>
    </source>
</reference>
<dbReference type="Pfam" id="PF02615">
    <property type="entry name" value="Ldh_2"/>
    <property type="match status" value="1"/>
</dbReference>
<dbReference type="GO" id="GO:0016491">
    <property type="term" value="F:oxidoreductase activity"/>
    <property type="evidence" value="ECO:0007669"/>
    <property type="project" value="UniProtKB-KW"/>
</dbReference>
<dbReference type="SUPFAM" id="SSF89733">
    <property type="entry name" value="L-sulfolactate dehydrogenase-like"/>
    <property type="match status" value="1"/>
</dbReference>
<protein>
    <recommendedName>
        <fullName evidence="4">DUF885 domain-containing protein</fullName>
    </recommendedName>
</protein>
<dbReference type="Pfam" id="PF05960">
    <property type="entry name" value="DUF885"/>
    <property type="match status" value="1"/>
</dbReference>
<evidence type="ECO:0008006" key="4">
    <source>
        <dbReference type="Google" id="ProtNLM"/>
    </source>
</evidence>
<dbReference type="Proteomes" id="UP000249082">
    <property type="component" value="Unassembled WGS sequence"/>
</dbReference>
<evidence type="ECO:0000313" key="2">
    <source>
        <dbReference type="EMBL" id="PZQ57578.1"/>
    </source>
</evidence>
<dbReference type="InterPro" id="IPR043143">
    <property type="entry name" value="Mal/L-sulf/L-lact_DH-like_NADP"/>
</dbReference>
<dbReference type="InterPro" id="IPR010281">
    <property type="entry name" value="DUF885"/>
</dbReference>
<evidence type="ECO:0000313" key="3">
    <source>
        <dbReference type="Proteomes" id="UP000249082"/>
    </source>
</evidence>
<dbReference type="PANTHER" id="PTHR33361:SF2">
    <property type="entry name" value="DUF885 DOMAIN-CONTAINING PROTEIN"/>
    <property type="match status" value="1"/>
</dbReference>
<dbReference type="InterPro" id="IPR043144">
    <property type="entry name" value="Mal/L-sulf/L-lact_DH-like_ah"/>
</dbReference>
<dbReference type="Gene3D" id="1.10.1530.10">
    <property type="match status" value="1"/>
</dbReference>
<keyword evidence="1" id="KW-0560">Oxidoreductase</keyword>
<dbReference type="PANTHER" id="PTHR33361">
    <property type="entry name" value="GLR0591 PROTEIN"/>
    <property type="match status" value="1"/>
</dbReference>
<dbReference type="EMBL" id="QFPX01000001">
    <property type="protein sequence ID" value="PZQ57578.1"/>
    <property type="molecule type" value="Genomic_DNA"/>
</dbReference>
<organism evidence="2 3">
    <name type="scientific">Novosphingobium pentaromativorans</name>
    <dbReference type="NCBI Taxonomy" id="205844"/>
    <lineage>
        <taxon>Bacteria</taxon>
        <taxon>Pseudomonadati</taxon>
        <taxon>Pseudomonadota</taxon>
        <taxon>Alphaproteobacteria</taxon>
        <taxon>Sphingomonadales</taxon>
        <taxon>Sphingomonadaceae</taxon>
        <taxon>Novosphingobium</taxon>
    </lineage>
</organism>
<dbReference type="InterPro" id="IPR036111">
    <property type="entry name" value="Mal/L-sulfo/L-lacto_DH-like_sf"/>
</dbReference>
<comment type="caution">
    <text evidence="2">The sequence shown here is derived from an EMBL/GenBank/DDBJ whole genome shotgun (WGS) entry which is preliminary data.</text>
</comment>
<dbReference type="InterPro" id="IPR003767">
    <property type="entry name" value="Malate/L-lactate_DH-like"/>
</dbReference>
<proteinExistence type="predicted"/>
<sequence>MTAARPVRCSACACLLPRSEPVQVNLALSEDVALTIAEADELARTVLEAWGLAPDHAAAVAHTMVSGERDGCTSHGLYRLLVAANSVERGVVVPDAVPEVSEPAQALVRVDGKGGFAQLPFERGMPLLVEKARKFGIAAMALNNVVHFAALWPEVEALAEQGLVAFAFTPSHSWVAPAGGTKPVFGTNPIAFGWPRPGRAPFVFDFATSAVARGEIELHRRAGKEIPLDWGYDADGNPSSDAKAVLDGAMRTFGGHKGSALAAMVELLAGPLIGDMTSAESMAADKDRGGSPIGGEFIIAIDPAGFLGAGVEDHLCRAEAMFDMIEGQGARLPGSRRLIARAQSDKEGLRIPAKLHQDILEVLERGNNVKNSVGRAMLMAGAALVATPAVSGVAAAAPAAKVSQKQTADQAFEAIYTAEYEWRQKQIGPCEDTPKDTKIVLPDLGPKAQADRLACWTKVEGQLAAIDQEQLSPANRVNFAVYKGQVDALLASQRFRDYEKPFNADTSFWGDLADWARNPLKDKAAADNYLEMLREIPRYYDQQIENMRAGLKRGFTGPQITLTGRDKGIELVTQAKSVDASPFYEPFRKLPATIPAAEQEKLRAEARKLISDGVVPAHVKLLAFMRTEYEKGARKTLAAYDLPDGKAYYQSKIAEFVTLDKTPEEIHQIGLSEMARIRSQMNEVMQQVEFKGDLKAFLHFLRTDPQFYPKTPNELLYRAAWIAKQFDGKADQFFGHMPRSRFAIKPVPDDIAPFYTGGRGGPGIYLVNTYDLPSRPFYSQVALTLHESAPGHAMQMPLAMENKDLPAFRRDTYLSAYGEGWALYCEALGEDMGMYETPYDRFGMLSYQAWRASRLVVDTGIHAMGWSREQAQQYFRDNTALSDHEIETEVDRYISWPGQALSYYMGQLAFVDARKKAETALGPKFNIRAFHDAVLELGGVPLPLIDQRVDQLIKDGGKGPYPDEE</sequence>
<dbReference type="Gene3D" id="3.30.1370.60">
    <property type="entry name" value="Hypothetical oxidoreductase yiak, domain 2"/>
    <property type="match status" value="1"/>
</dbReference>
<dbReference type="AlphaFoldDB" id="A0A2W5NYZ4"/>
<accession>A0A2W5NYZ4</accession>
<name>A0A2W5NYZ4_9SPHN</name>
<evidence type="ECO:0000256" key="1">
    <source>
        <dbReference type="ARBA" id="ARBA00023002"/>
    </source>
</evidence>